<proteinExistence type="inferred from homology"/>
<evidence type="ECO:0000256" key="1">
    <source>
        <dbReference type="ARBA" id="ARBA00004761"/>
    </source>
</evidence>
<dbReference type="FunFam" id="3.40.50.300:FF:000522">
    <property type="entry name" value="Gluconokinase"/>
    <property type="match status" value="1"/>
</dbReference>
<reference evidence="11 12" key="1">
    <citation type="submission" date="2017-07" db="EMBL/GenBank/DDBJ databases">
        <title>A draft genome sequence of Komagataeibacter swingsii LMG 22125.</title>
        <authorList>
            <person name="Skraban J."/>
            <person name="Cleenwerck I."/>
            <person name="Vandamme P."/>
            <person name="Trcek J."/>
        </authorList>
    </citation>
    <scope>NUCLEOTIDE SEQUENCE [LARGE SCALE GENOMIC DNA]</scope>
    <source>
        <strain evidence="11 12">LMG 22125</strain>
    </source>
</reference>
<comment type="similarity">
    <text evidence="2 10">Belongs to the gluconokinase GntK/GntV family.</text>
</comment>
<dbReference type="InterPro" id="IPR027417">
    <property type="entry name" value="P-loop_NTPase"/>
</dbReference>
<dbReference type="AlphaFoldDB" id="A0A2V4RRI3"/>
<dbReference type="GO" id="GO:0046316">
    <property type="term" value="F:gluconokinase activity"/>
    <property type="evidence" value="ECO:0007669"/>
    <property type="project" value="UniProtKB-EC"/>
</dbReference>
<dbReference type="GO" id="GO:0005524">
    <property type="term" value="F:ATP binding"/>
    <property type="evidence" value="ECO:0007669"/>
    <property type="project" value="UniProtKB-KW"/>
</dbReference>
<gene>
    <name evidence="11" type="ORF">CFR76_01185</name>
</gene>
<dbReference type="GO" id="GO:0005737">
    <property type="term" value="C:cytoplasm"/>
    <property type="evidence" value="ECO:0007669"/>
    <property type="project" value="TreeGrafter"/>
</dbReference>
<dbReference type="RefSeq" id="WP_110555446.1">
    <property type="nucleotide sequence ID" value="NZ_NKUB01000001.1"/>
</dbReference>
<dbReference type="NCBIfam" id="TIGR01313">
    <property type="entry name" value="therm_gnt_kin"/>
    <property type="match status" value="1"/>
</dbReference>
<dbReference type="GO" id="GO:0019521">
    <property type="term" value="P:D-gluconate metabolic process"/>
    <property type="evidence" value="ECO:0007669"/>
    <property type="project" value="UniProtKB-KW"/>
</dbReference>
<dbReference type="InterPro" id="IPR006001">
    <property type="entry name" value="Therm_gnt_kin"/>
</dbReference>
<accession>A0A2V4RRI3</accession>
<name>A0A2V4RRI3_9PROT</name>
<evidence type="ECO:0000256" key="9">
    <source>
        <dbReference type="ARBA" id="ARBA00048090"/>
    </source>
</evidence>
<dbReference type="Gene3D" id="3.40.50.300">
    <property type="entry name" value="P-loop containing nucleotide triphosphate hydrolases"/>
    <property type="match status" value="1"/>
</dbReference>
<sequence length="191" mass="20882">MCNIDQQAVPVSLSRRLRQGSQPRVLIVMGVSGCGKSTVAQLMAGRLGWPVIEGDDLHPAHNIAKMSSGIPLTDGDRAPWLERIARQVREWEGTGQRGIVTCSALKRKYREHIGSGSHDVCFVYLKGGRDDIAPRLGQRMGHFMPATMLDSQFATLEEPDMDDEVVMVLDVNAAQDHLAEQACAHLSGLPV</sequence>
<comment type="catalytic activity">
    <reaction evidence="9 10">
        <text>D-gluconate + ATP = 6-phospho-D-gluconate + ADP + H(+)</text>
        <dbReference type="Rhea" id="RHEA:19433"/>
        <dbReference type="ChEBI" id="CHEBI:15378"/>
        <dbReference type="ChEBI" id="CHEBI:18391"/>
        <dbReference type="ChEBI" id="CHEBI:30616"/>
        <dbReference type="ChEBI" id="CHEBI:58759"/>
        <dbReference type="ChEBI" id="CHEBI:456216"/>
        <dbReference type="EC" id="2.7.1.12"/>
    </reaction>
</comment>
<dbReference type="PANTHER" id="PTHR43442:SF3">
    <property type="entry name" value="GLUCONOKINASE-RELATED"/>
    <property type="match status" value="1"/>
</dbReference>
<evidence type="ECO:0000256" key="3">
    <source>
        <dbReference type="ARBA" id="ARBA00012054"/>
    </source>
</evidence>
<comment type="pathway">
    <text evidence="1">Carbohydrate acid metabolism.</text>
</comment>
<evidence type="ECO:0000313" key="11">
    <source>
        <dbReference type="EMBL" id="PYD71321.1"/>
    </source>
</evidence>
<evidence type="ECO:0000256" key="4">
    <source>
        <dbReference type="ARBA" id="ARBA00022679"/>
    </source>
</evidence>
<dbReference type="Proteomes" id="UP000247371">
    <property type="component" value="Unassembled WGS sequence"/>
</dbReference>
<keyword evidence="5 10" id="KW-0547">Nucleotide-binding</keyword>
<keyword evidence="6 10" id="KW-0418">Kinase</keyword>
<evidence type="ECO:0000313" key="12">
    <source>
        <dbReference type="Proteomes" id="UP000247371"/>
    </source>
</evidence>
<keyword evidence="7 10" id="KW-0067">ATP-binding</keyword>
<protein>
    <recommendedName>
        <fullName evidence="3 10">Gluconokinase</fullName>
        <ecNumber evidence="3 10">2.7.1.12</ecNumber>
    </recommendedName>
</protein>
<evidence type="ECO:0000256" key="2">
    <source>
        <dbReference type="ARBA" id="ARBA00008420"/>
    </source>
</evidence>
<dbReference type="PANTHER" id="PTHR43442">
    <property type="entry name" value="GLUCONOKINASE-RELATED"/>
    <property type="match status" value="1"/>
</dbReference>
<keyword evidence="8" id="KW-0311">Gluconate utilization</keyword>
<keyword evidence="4 10" id="KW-0808">Transferase</keyword>
<evidence type="ECO:0000256" key="6">
    <source>
        <dbReference type="ARBA" id="ARBA00022777"/>
    </source>
</evidence>
<dbReference type="SUPFAM" id="SSF52540">
    <property type="entry name" value="P-loop containing nucleoside triphosphate hydrolases"/>
    <property type="match status" value="1"/>
</dbReference>
<organism evidence="11 12">
    <name type="scientific">Komagataeibacter swingsii</name>
    <dbReference type="NCBI Taxonomy" id="215220"/>
    <lineage>
        <taxon>Bacteria</taxon>
        <taxon>Pseudomonadati</taxon>
        <taxon>Pseudomonadota</taxon>
        <taxon>Alphaproteobacteria</taxon>
        <taxon>Acetobacterales</taxon>
        <taxon>Acetobacteraceae</taxon>
        <taxon>Komagataeibacter</taxon>
    </lineage>
</organism>
<evidence type="ECO:0000256" key="8">
    <source>
        <dbReference type="ARBA" id="ARBA00023064"/>
    </source>
</evidence>
<evidence type="ECO:0000256" key="5">
    <source>
        <dbReference type="ARBA" id="ARBA00022741"/>
    </source>
</evidence>
<comment type="caution">
    <text evidence="11">The sequence shown here is derived from an EMBL/GenBank/DDBJ whole genome shotgun (WGS) entry which is preliminary data.</text>
</comment>
<dbReference type="CDD" id="cd02021">
    <property type="entry name" value="GntK"/>
    <property type="match status" value="1"/>
</dbReference>
<evidence type="ECO:0000256" key="10">
    <source>
        <dbReference type="RuleBase" id="RU363066"/>
    </source>
</evidence>
<dbReference type="EC" id="2.7.1.12" evidence="3 10"/>
<evidence type="ECO:0000256" key="7">
    <source>
        <dbReference type="ARBA" id="ARBA00022840"/>
    </source>
</evidence>
<dbReference type="EMBL" id="NKUB01000001">
    <property type="protein sequence ID" value="PYD71321.1"/>
    <property type="molecule type" value="Genomic_DNA"/>
</dbReference>
<keyword evidence="12" id="KW-1185">Reference proteome</keyword>